<feature type="region of interest" description="Disordered" evidence="4">
    <location>
        <begin position="337"/>
        <end position="356"/>
    </location>
</feature>
<dbReference type="InterPro" id="IPR000843">
    <property type="entry name" value="HTH_LacI"/>
</dbReference>
<keyword evidence="1" id="KW-0805">Transcription regulation</keyword>
<evidence type="ECO:0000313" key="6">
    <source>
        <dbReference type="EMBL" id="MBB2921694.1"/>
    </source>
</evidence>
<dbReference type="GO" id="GO:0000976">
    <property type="term" value="F:transcription cis-regulatory region binding"/>
    <property type="evidence" value="ECO:0007669"/>
    <property type="project" value="TreeGrafter"/>
</dbReference>
<evidence type="ECO:0000256" key="3">
    <source>
        <dbReference type="ARBA" id="ARBA00023163"/>
    </source>
</evidence>
<dbReference type="Pfam" id="PF00356">
    <property type="entry name" value="LacI"/>
    <property type="match status" value="1"/>
</dbReference>
<dbReference type="PROSITE" id="PS00356">
    <property type="entry name" value="HTH_LACI_1"/>
    <property type="match status" value="1"/>
</dbReference>
<dbReference type="Gene3D" id="1.10.260.40">
    <property type="entry name" value="lambda repressor-like DNA-binding domains"/>
    <property type="match status" value="1"/>
</dbReference>
<evidence type="ECO:0000256" key="2">
    <source>
        <dbReference type="ARBA" id="ARBA00023125"/>
    </source>
</evidence>
<evidence type="ECO:0000256" key="1">
    <source>
        <dbReference type="ARBA" id="ARBA00023015"/>
    </source>
</evidence>
<evidence type="ECO:0000259" key="5">
    <source>
        <dbReference type="PROSITE" id="PS50932"/>
    </source>
</evidence>
<evidence type="ECO:0000313" key="7">
    <source>
        <dbReference type="Proteomes" id="UP000518206"/>
    </source>
</evidence>
<keyword evidence="2" id="KW-0238">DNA-binding</keyword>
<dbReference type="SUPFAM" id="SSF47413">
    <property type="entry name" value="lambda repressor-like DNA-binding domains"/>
    <property type="match status" value="1"/>
</dbReference>
<feature type="compositionally biased region" description="Low complexity" evidence="4">
    <location>
        <begin position="340"/>
        <end position="356"/>
    </location>
</feature>
<dbReference type="InterPro" id="IPR046335">
    <property type="entry name" value="LacI/GalR-like_sensor"/>
</dbReference>
<dbReference type="SUPFAM" id="SSF53822">
    <property type="entry name" value="Periplasmic binding protein-like I"/>
    <property type="match status" value="1"/>
</dbReference>
<keyword evidence="3" id="KW-0804">Transcription</keyword>
<protein>
    <submittedName>
        <fullName evidence="6">LacI family transcriptional regulator</fullName>
    </submittedName>
</protein>
<dbReference type="PROSITE" id="PS50932">
    <property type="entry name" value="HTH_LACI_2"/>
    <property type="match status" value="1"/>
</dbReference>
<dbReference type="AlphaFoldDB" id="A0A7W4UD90"/>
<dbReference type="EMBL" id="JACHVX010000001">
    <property type="protein sequence ID" value="MBB2921694.1"/>
    <property type="molecule type" value="Genomic_DNA"/>
</dbReference>
<dbReference type="GO" id="GO:0003700">
    <property type="term" value="F:DNA-binding transcription factor activity"/>
    <property type="evidence" value="ECO:0007669"/>
    <property type="project" value="TreeGrafter"/>
</dbReference>
<dbReference type="PANTHER" id="PTHR30146:SF153">
    <property type="entry name" value="LACTOSE OPERON REPRESSOR"/>
    <property type="match status" value="1"/>
</dbReference>
<dbReference type="InterPro" id="IPR028082">
    <property type="entry name" value="Peripla_BP_I"/>
</dbReference>
<sequence length="356" mass="37563">MTEPQRRQQSPSGAEDLHRVTITDVARAAGVSVATVSKVINERYGVAARTSEHVQRVIEQLGYESSLVARSLRSHKTHVIGILVPEFEPFSTEVLKGTSRAITGTGYELLAYSGGGRAGEVVGWERRYLSRLSGTLIDGAIMMTPTVVRTAGSVPVVAIDPHAGPADSPTVDADSYAGAVLATEHLLQLGHRRIGFLGGRPDLDSARLREDGYRDALASAGIPVDPELVRLGGYRRQVAAAPTRELLSLADRPTAIFAANDLSAIGVLDVARELGLTVPTDLSVVGFDNVPESALTEPPLTTVQQPLQEMGAQAVHLLLRLVHGDPGASTHVRLPTSLVRRGSTAPPAATPGRAGG</sequence>
<dbReference type="InterPro" id="IPR010982">
    <property type="entry name" value="Lambda_DNA-bd_dom_sf"/>
</dbReference>
<feature type="domain" description="HTH lacI-type" evidence="5">
    <location>
        <begin position="20"/>
        <end position="74"/>
    </location>
</feature>
<organism evidence="6 7">
    <name type="scientific">Cellulomonas cellasea</name>
    <dbReference type="NCBI Taxonomy" id="43670"/>
    <lineage>
        <taxon>Bacteria</taxon>
        <taxon>Bacillati</taxon>
        <taxon>Actinomycetota</taxon>
        <taxon>Actinomycetes</taxon>
        <taxon>Micrococcales</taxon>
        <taxon>Cellulomonadaceae</taxon>
        <taxon>Cellulomonas</taxon>
    </lineage>
</organism>
<reference evidence="6 7" key="1">
    <citation type="submission" date="2020-08" db="EMBL/GenBank/DDBJ databases">
        <title>The Agave Microbiome: Exploring the role of microbial communities in plant adaptations to desert environments.</title>
        <authorList>
            <person name="Partida-Martinez L.P."/>
        </authorList>
    </citation>
    <scope>NUCLEOTIDE SEQUENCE [LARGE SCALE GENOMIC DNA]</scope>
    <source>
        <strain evidence="6 7">RAS26</strain>
    </source>
</reference>
<dbReference type="PANTHER" id="PTHR30146">
    <property type="entry name" value="LACI-RELATED TRANSCRIPTIONAL REPRESSOR"/>
    <property type="match status" value="1"/>
</dbReference>
<dbReference type="PRINTS" id="PR00036">
    <property type="entry name" value="HTHLACI"/>
</dbReference>
<dbReference type="RefSeq" id="WP_311701755.1">
    <property type="nucleotide sequence ID" value="NZ_JACHVX010000001.1"/>
</dbReference>
<comment type="caution">
    <text evidence="6">The sequence shown here is derived from an EMBL/GenBank/DDBJ whole genome shotgun (WGS) entry which is preliminary data.</text>
</comment>
<proteinExistence type="predicted"/>
<dbReference type="CDD" id="cd06267">
    <property type="entry name" value="PBP1_LacI_sugar_binding-like"/>
    <property type="match status" value="1"/>
</dbReference>
<dbReference type="CDD" id="cd01392">
    <property type="entry name" value="HTH_LacI"/>
    <property type="match status" value="1"/>
</dbReference>
<accession>A0A7W4UD90</accession>
<gene>
    <name evidence="6" type="ORF">FHR80_000588</name>
</gene>
<dbReference type="SMART" id="SM00354">
    <property type="entry name" value="HTH_LACI"/>
    <property type="match status" value="1"/>
</dbReference>
<evidence type="ECO:0000256" key="4">
    <source>
        <dbReference type="SAM" id="MobiDB-lite"/>
    </source>
</evidence>
<dbReference type="Proteomes" id="UP000518206">
    <property type="component" value="Unassembled WGS sequence"/>
</dbReference>
<dbReference type="Pfam" id="PF13377">
    <property type="entry name" value="Peripla_BP_3"/>
    <property type="match status" value="1"/>
</dbReference>
<name>A0A7W4UD90_9CELL</name>
<dbReference type="Gene3D" id="3.40.50.2300">
    <property type="match status" value="2"/>
</dbReference>
<reference evidence="6 7" key="2">
    <citation type="submission" date="2020-08" db="EMBL/GenBank/DDBJ databases">
        <authorList>
            <person name="Partida-Martinez L."/>
            <person name="Huntemann M."/>
            <person name="Clum A."/>
            <person name="Wang J."/>
            <person name="Palaniappan K."/>
            <person name="Ritter S."/>
            <person name="Chen I.-M."/>
            <person name="Stamatis D."/>
            <person name="Reddy T."/>
            <person name="O'Malley R."/>
            <person name="Daum C."/>
            <person name="Shapiro N."/>
            <person name="Ivanova N."/>
            <person name="Kyrpides N."/>
            <person name="Woyke T."/>
        </authorList>
    </citation>
    <scope>NUCLEOTIDE SEQUENCE [LARGE SCALE GENOMIC DNA]</scope>
    <source>
        <strain evidence="6 7">RAS26</strain>
    </source>
</reference>